<dbReference type="STRING" id="1344418.A0A1D2V969"/>
<dbReference type="AlphaFoldDB" id="A0A1D2V969"/>
<dbReference type="GO" id="GO:0051123">
    <property type="term" value="P:RNA polymerase II preinitiation complex assembly"/>
    <property type="evidence" value="ECO:0007669"/>
    <property type="project" value="EnsemblFungi"/>
</dbReference>
<gene>
    <name evidence="10" type="ORF">ASCRUDRAFT_78217</name>
</gene>
<evidence type="ECO:0000256" key="8">
    <source>
        <dbReference type="SAM" id="MobiDB-lite"/>
    </source>
</evidence>
<keyword evidence="3" id="KW-0805">Transcription regulation</keyword>
<dbReference type="PANTHER" id="PTHR10221">
    <property type="entry name" value="TRANSCRIPTION INITIATION FACTOR TFIID SUBUNIT 6"/>
    <property type="match status" value="1"/>
</dbReference>
<feature type="domain" description="TATA box binding protein associated factor (TAF) histone-like fold" evidence="9">
    <location>
        <begin position="16"/>
        <end position="80"/>
    </location>
</feature>
<feature type="compositionally biased region" description="Polar residues" evidence="8">
    <location>
        <begin position="191"/>
        <end position="201"/>
    </location>
</feature>
<dbReference type="OrthoDB" id="361039at2759"/>
<dbReference type="Proteomes" id="UP000095038">
    <property type="component" value="Unassembled WGS sequence"/>
</dbReference>
<dbReference type="Pfam" id="PF07571">
    <property type="entry name" value="TAF6_C"/>
    <property type="match status" value="1"/>
</dbReference>
<evidence type="ECO:0000256" key="5">
    <source>
        <dbReference type="ARBA" id="ARBA00023242"/>
    </source>
</evidence>
<dbReference type="InterPro" id="IPR037796">
    <property type="entry name" value="TAF6"/>
</dbReference>
<accession>A0A1D2V969</accession>
<dbReference type="InParanoid" id="A0A1D2V969"/>
<dbReference type="GO" id="GO:0005829">
    <property type="term" value="C:cytosol"/>
    <property type="evidence" value="ECO:0007669"/>
    <property type="project" value="EnsemblFungi"/>
</dbReference>
<evidence type="ECO:0000313" key="11">
    <source>
        <dbReference type="Proteomes" id="UP000095038"/>
    </source>
</evidence>
<evidence type="ECO:0000256" key="6">
    <source>
        <dbReference type="ARBA" id="ARBA00076308"/>
    </source>
</evidence>
<dbReference type="GO" id="GO:0045944">
    <property type="term" value="P:positive regulation of transcription by RNA polymerase II"/>
    <property type="evidence" value="ECO:0007669"/>
    <property type="project" value="EnsemblFungi"/>
</dbReference>
<evidence type="ECO:0000256" key="3">
    <source>
        <dbReference type="ARBA" id="ARBA00023015"/>
    </source>
</evidence>
<evidence type="ECO:0000259" key="9">
    <source>
        <dbReference type="SMART" id="SM00803"/>
    </source>
</evidence>
<protein>
    <recommendedName>
        <fullName evidence="6">TBP-associated factor 6</fullName>
    </recommendedName>
    <alternativeName>
        <fullName evidence="7">Transcription initiation factor TFIID subunit 6</fullName>
    </alternativeName>
</protein>
<evidence type="ECO:0000256" key="2">
    <source>
        <dbReference type="ARBA" id="ARBA00007688"/>
    </source>
</evidence>
<dbReference type="GO" id="GO:0046695">
    <property type="term" value="C:SLIK (SAGA-like) complex"/>
    <property type="evidence" value="ECO:0007669"/>
    <property type="project" value="EnsemblFungi"/>
</dbReference>
<dbReference type="GO" id="GO:0046982">
    <property type="term" value="F:protein heterodimerization activity"/>
    <property type="evidence" value="ECO:0007669"/>
    <property type="project" value="InterPro"/>
</dbReference>
<dbReference type="InterPro" id="IPR016024">
    <property type="entry name" value="ARM-type_fold"/>
</dbReference>
<dbReference type="GO" id="GO:0003713">
    <property type="term" value="F:transcription coactivator activity"/>
    <property type="evidence" value="ECO:0007669"/>
    <property type="project" value="TreeGrafter"/>
</dbReference>
<dbReference type="GeneID" id="30967809"/>
<evidence type="ECO:0000256" key="1">
    <source>
        <dbReference type="ARBA" id="ARBA00004123"/>
    </source>
</evidence>
<dbReference type="InterPro" id="IPR011442">
    <property type="entry name" value="TAF6_C"/>
</dbReference>
<dbReference type="CDD" id="cd08050">
    <property type="entry name" value="TAF6C"/>
    <property type="match status" value="1"/>
</dbReference>
<evidence type="ECO:0000256" key="7">
    <source>
        <dbReference type="ARBA" id="ARBA00093655"/>
    </source>
</evidence>
<dbReference type="RefSeq" id="XP_020044416.1">
    <property type="nucleotide sequence ID" value="XM_020194173.1"/>
</dbReference>
<dbReference type="SUPFAM" id="SSF48371">
    <property type="entry name" value="ARM repeat"/>
    <property type="match status" value="1"/>
</dbReference>
<evidence type="ECO:0000313" key="10">
    <source>
        <dbReference type="EMBL" id="ODV58109.1"/>
    </source>
</evidence>
<dbReference type="EMBL" id="KV454495">
    <property type="protein sequence ID" value="ODV58109.1"/>
    <property type="molecule type" value="Genomic_DNA"/>
</dbReference>
<dbReference type="GO" id="GO:0006325">
    <property type="term" value="P:chromatin organization"/>
    <property type="evidence" value="ECO:0007669"/>
    <property type="project" value="EnsemblFungi"/>
</dbReference>
<keyword evidence="5" id="KW-0539">Nucleus</keyword>
<name>A0A1D2V969_9ASCO</name>
<dbReference type="SMART" id="SM00803">
    <property type="entry name" value="TAF"/>
    <property type="match status" value="1"/>
</dbReference>
<dbReference type="GO" id="GO:2000144">
    <property type="term" value="P:positive regulation of DNA-templated transcription initiation"/>
    <property type="evidence" value="ECO:0007669"/>
    <property type="project" value="EnsemblFungi"/>
</dbReference>
<dbReference type="Pfam" id="PF02969">
    <property type="entry name" value="TAF"/>
    <property type="match status" value="1"/>
</dbReference>
<dbReference type="GO" id="GO:0003682">
    <property type="term" value="F:chromatin binding"/>
    <property type="evidence" value="ECO:0007669"/>
    <property type="project" value="EnsemblFungi"/>
</dbReference>
<keyword evidence="4" id="KW-0804">Transcription</keyword>
<evidence type="ECO:0000256" key="4">
    <source>
        <dbReference type="ARBA" id="ARBA00023163"/>
    </source>
</evidence>
<dbReference type="GO" id="GO:0000124">
    <property type="term" value="C:SAGA complex"/>
    <property type="evidence" value="ECO:0007669"/>
    <property type="project" value="EnsemblFungi"/>
</dbReference>
<dbReference type="GO" id="GO:0061629">
    <property type="term" value="F:RNA polymerase II-specific DNA-binding transcription factor binding"/>
    <property type="evidence" value="ECO:0007669"/>
    <property type="project" value="EnsemblFungi"/>
</dbReference>
<dbReference type="Gene3D" id="1.10.20.10">
    <property type="entry name" value="Histone, subunit A"/>
    <property type="match status" value="1"/>
</dbReference>
<sequence>MTLSTSNIQVPDSHTLWSPSDTIKDASESLGIQNLPDDVAKALAMDVEYRIHEIIEQALKFMKHSKRRTLKTIDIEKSLNVLNIEPLYGYNTNKSLNFKEALVGPGHALYYIDNNEIDFEKLINKPLPNVPRITTFTAHWLAIEGVQPLIPQNPLLSEIKNLPPTQRGSLVNNILTSSSIGISTISNDSGVTNPDSSSNTFTSAINNKPNNNNNISSNINNTNTGRINNLSNGESNKTNGYEIRPLVKHVLSKELQVYFNKVIEILLLNTGSNDENEKKGDKDKVNENTEDNENLKQAALQSLRSEPGLHQLVPYFIEFIKEQVTYNLKNIQLLTTMLEVIYSLLSNETIFLHPYIHGLMPSILTLLLAKKIGPSLKDLLELKKGEENARIEDNSANGGIANIDLDSLYHHISIRDFAASLLDHVIKNYGKSYSYLKPKVARTLLKAFLATNIKNSTQSIYDDKENDILLEKDDTVSNSAYDGNIESIEKNFRKNFGTYYGSIIGITKLGPDSVRMLILGNLKNWSELIFIDPPNIADEKNNVKLLERKKFIKERQFLIFAIMLALRSLKVSDTILNLNNTEKHTAGDHEKDKDGDQEMNDVSDVKIESNETEVSGTLIQKLKDRVGDVIANAILQQKDRKSIIDGIFFAEI</sequence>
<reference evidence="11" key="1">
    <citation type="submission" date="2016-05" db="EMBL/GenBank/DDBJ databases">
        <title>Comparative genomics of biotechnologically important yeasts.</title>
        <authorList>
            <consortium name="DOE Joint Genome Institute"/>
            <person name="Riley R."/>
            <person name="Haridas S."/>
            <person name="Wolfe K.H."/>
            <person name="Lopes M.R."/>
            <person name="Hittinger C.T."/>
            <person name="Goker M."/>
            <person name="Salamov A."/>
            <person name="Wisecaver J."/>
            <person name="Long T.M."/>
            <person name="Aerts A.L."/>
            <person name="Barry K."/>
            <person name="Choi C."/>
            <person name="Clum A."/>
            <person name="Coughlan A.Y."/>
            <person name="Deshpande S."/>
            <person name="Douglass A.P."/>
            <person name="Hanson S.J."/>
            <person name="Klenk H.-P."/>
            <person name="Labutti K."/>
            <person name="Lapidus A."/>
            <person name="Lindquist E."/>
            <person name="Lipzen A."/>
            <person name="Meier-Kolthoff J.P."/>
            <person name="Ohm R.A."/>
            <person name="Otillar R.P."/>
            <person name="Pangilinan J."/>
            <person name="Peng Y."/>
            <person name="Rokas A."/>
            <person name="Rosa C.A."/>
            <person name="Scheuner C."/>
            <person name="Sibirny A.A."/>
            <person name="Slot J.C."/>
            <person name="Stielow J.B."/>
            <person name="Sun H."/>
            <person name="Kurtzman C.P."/>
            <person name="Blackwell M."/>
            <person name="Grigoriev I.V."/>
            <person name="Jeffries T.W."/>
        </authorList>
    </citation>
    <scope>NUCLEOTIDE SEQUENCE [LARGE SCALE GENOMIC DNA]</scope>
    <source>
        <strain evidence="11">DSM 1968</strain>
    </source>
</reference>
<dbReference type="PANTHER" id="PTHR10221:SF9">
    <property type="entry name" value="TRANSCRIPTION INITIATION FACTOR TFIID SUBUNIT 6"/>
    <property type="match status" value="1"/>
</dbReference>
<comment type="subcellular location">
    <subcellularLocation>
        <location evidence="1">Nucleus</location>
    </subcellularLocation>
</comment>
<dbReference type="SUPFAM" id="SSF47113">
    <property type="entry name" value="Histone-fold"/>
    <property type="match status" value="1"/>
</dbReference>
<dbReference type="Gene3D" id="1.25.40.770">
    <property type="entry name" value="TAF6, C-terminal HEAT repeat domain"/>
    <property type="match status" value="1"/>
</dbReference>
<dbReference type="InterPro" id="IPR009072">
    <property type="entry name" value="Histone-fold"/>
</dbReference>
<dbReference type="FunCoup" id="A0A1D2V969">
    <property type="interactions" value="1131"/>
</dbReference>
<dbReference type="FunFam" id="1.10.20.10:FF:000033">
    <property type="entry name" value="Transcription initiation factor TFIID complex subunit"/>
    <property type="match status" value="1"/>
</dbReference>
<dbReference type="InterPro" id="IPR004823">
    <property type="entry name" value="TAF_TATA-bd_Histone-like_dom"/>
</dbReference>
<keyword evidence="11" id="KW-1185">Reference proteome</keyword>
<feature type="compositionally biased region" description="Low complexity" evidence="8">
    <location>
        <begin position="202"/>
        <end position="232"/>
    </location>
</feature>
<comment type="similarity">
    <text evidence="2">Belongs to the TAF6 family.</text>
</comment>
<dbReference type="GO" id="GO:0005669">
    <property type="term" value="C:transcription factor TFIID complex"/>
    <property type="evidence" value="ECO:0007669"/>
    <property type="project" value="EnsemblFungi"/>
</dbReference>
<dbReference type="GO" id="GO:0016251">
    <property type="term" value="F:RNA polymerase II general transcription initiation factor activity"/>
    <property type="evidence" value="ECO:0007669"/>
    <property type="project" value="InterPro"/>
</dbReference>
<dbReference type="GO" id="GO:0042802">
    <property type="term" value="F:identical protein binding"/>
    <property type="evidence" value="ECO:0007669"/>
    <property type="project" value="EnsemblFungi"/>
</dbReference>
<dbReference type="CDD" id="cd22931">
    <property type="entry name" value="HFD_TAF6"/>
    <property type="match status" value="1"/>
</dbReference>
<proteinExistence type="inferred from homology"/>
<organism evidence="10 11">
    <name type="scientific">Ascoidea rubescens DSM 1968</name>
    <dbReference type="NCBI Taxonomy" id="1344418"/>
    <lineage>
        <taxon>Eukaryota</taxon>
        <taxon>Fungi</taxon>
        <taxon>Dikarya</taxon>
        <taxon>Ascomycota</taxon>
        <taxon>Saccharomycotina</taxon>
        <taxon>Saccharomycetes</taxon>
        <taxon>Ascoideaceae</taxon>
        <taxon>Ascoidea</taxon>
    </lineage>
</organism>
<feature type="region of interest" description="Disordered" evidence="8">
    <location>
        <begin position="186"/>
        <end position="239"/>
    </location>
</feature>
<dbReference type="InterPro" id="IPR046344">
    <property type="entry name" value="TAF6_C_sf"/>
</dbReference>